<feature type="domain" description="SWIM-type" evidence="5">
    <location>
        <begin position="20"/>
        <end position="52"/>
    </location>
</feature>
<dbReference type="Proteomes" id="UP000000226">
    <property type="component" value="Chromosome 5"/>
</dbReference>
<organism evidence="6 7">
    <name type="scientific">Phaseolus vulgaris</name>
    <name type="common">Kidney bean</name>
    <name type="synonym">French bean</name>
    <dbReference type="NCBI Taxonomy" id="3885"/>
    <lineage>
        <taxon>Eukaryota</taxon>
        <taxon>Viridiplantae</taxon>
        <taxon>Streptophyta</taxon>
        <taxon>Embryophyta</taxon>
        <taxon>Tracheophyta</taxon>
        <taxon>Spermatophyta</taxon>
        <taxon>Magnoliopsida</taxon>
        <taxon>eudicotyledons</taxon>
        <taxon>Gunneridae</taxon>
        <taxon>Pentapetalae</taxon>
        <taxon>rosids</taxon>
        <taxon>fabids</taxon>
        <taxon>Fabales</taxon>
        <taxon>Fabaceae</taxon>
        <taxon>Papilionoideae</taxon>
        <taxon>50 kb inversion clade</taxon>
        <taxon>NPAAA clade</taxon>
        <taxon>indigoferoid/millettioid clade</taxon>
        <taxon>Phaseoleae</taxon>
        <taxon>Phaseolus</taxon>
    </lineage>
</organism>
<keyword evidence="3" id="KW-0862">Zinc</keyword>
<dbReference type="InterPro" id="IPR006564">
    <property type="entry name" value="Znf_PMZ"/>
</dbReference>
<reference evidence="7" key="1">
    <citation type="journal article" date="2014" name="Nat. Genet.">
        <title>A reference genome for common bean and genome-wide analysis of dual domestications.</title>
        <authorList>
            <person name="Schmutz J."/>
            <person name="McClean P.E."/>
            <person name="Mamidi S."/>
            <person name="Wu G.A."/>
            <person name="Cannon S.B."/>
            <person name="Grimwood J."/>
            <person name="Jenkins J."/>
            <person name="Shu S."/>
            <person name="Song Q."/>
            <person name="Chavarro C."/>
            <person name="Torres-Torres M."/>
            <person name="Geffroy V."/>
            <person name="Moghaddam S.M."/>
            <person name="Gao D."/>
            <person name="Abernathy B."/>
            <person name="Barry K."/>
            <person name="Blair M."/>
            <person name="Brick M.A."/>
            <person name="Chovatia M."/>
            <person name="Gepts P."/>
            <person name="Goodstein D.M."/>
            <person name="Gonzales M."/>
            <person name="Hellsten U."/>
            <person name="Hyten D.L."/>
            <person name="Jia G."/>
            <person name="Kelly J.D."/>
            <person name="Kudrna D."/>
            <person name="Lee R."/>
            <person name="Richard M.M."/>
            <person name="Miklas P.N."/>
            <person name="Osorno J.M."/>
            <person name="Rodrigues J."/>
            <person name="Thareau V."/>
            <person name="Urrea C.A."/>
            <person name="Wang M."/>
            <person name="Yu Y."/>
            <person name="Zhang M."/>
            <person name="Wing R.A."/>
            <person name="Cregan P.B."/>
            <person name="Rokhsar D.S."/>
            <person name="Jackson S.A."/>
        </authorList>
    </citation>
    <scope>NUCLEOTIDE SEQUENCE [LARGE SCALE GENOMIC DNA]</scope>
    <source>
        <strain evidence="7">cv. G19833</strain>
    </source>
</reference>
<dbReference type="STRING" id="3885.V7BT99"/>
<accession>V7BT99</accession>
<dbReference type="PROSITE" id="PS50966">
    <property type="entry name" value="ZF_SWIM"/>
    <property type="match status" value="1"/>
</dbReference>
<sequence length="77" mass="9406">MIFFMKEMVNPRKVRLAGKFVLRLNEQLCDCGKFQKLHYLCSHVLVKCKHVHHDFDQYINHLYSLDEVNKVYYNLFR</sequence>
<gene>
    <name evidence="6" type="ORF">PHAVU_005G052300g</name>
</gene>
<dbReference type="AlphaFoldDB" id="V7BT99"/>
<evidence type="ECO:0000313" key="7">
    <source>
        <dbReference type="Proteomes" id="UP000000226"/>
    </source>
</evidence>
<protein>
    <recommendedName>
        <fullName evidence="5">SWIM-type domain-containing protein</fullName>
    </recommendedName>
</protein>
<evidence type="ECO:0000256" key="3">
    <source>
        <dbReference type="ARBA" id="ARBA00022833"/>
    </source>
</evidence>
<dbReference type="OrthoDB" id="1414101at2759"/>
<evidence type="ECO:0000256" key="2">
    <source>
        <dbReference type="ARBA" id="ARBA00022771"/>
    </source>
</evidence>
<dbReference type="Pfam" id="PF04434">
    <property type="entry name" value="SWIM"/>
    <property type="match status" value="1"/>
</dbReference>
<proteinExistence type="predicted"/>
<dbReference type="InterPro" id="IPR007527">
    <property type="entry name" value="Znf_SWIM"/>
</dbReference>
<dbReference type="Gramene" id="ESW21222">
    <property type="protein sequence ID" value="ESW21222"/>
    <property type="gene ID" value="PHAVU_005G052300g"/>
</dbReference>
<evidence type="ECO:0000259" key="5">
    <source>
        <dbReference type="PROSITE" id="PS50966"/>
    </source>
</evidence>
<dbReference type="EMBL" id="CM002292">
    <property type="protein sequence ID" value="ESW21222.1"/>
    <property type="molecule type" value="Genomic_DNA"/>
</dbReference>
<evidence type="ECO:0000313" key="6">
    <source>
        <dbReference type="EMBL" id="ESW21222.1"/>
    </source>
</evidence>
<feature type="non-terminal residue" evidence="6">
    <location>
        <position position="77"/>
    </location>
</feature>
<name>V7BT99_PHAVU</name>
<dbReference type="GO" id="GO:0008270">
    <property type="term" value="F:zinc ion binding"/>
    <property type="evidence" value="ECO:0007669"/>
    <property type="project" value="UniProtKB-KW"/>
</dbReference>
<keyword evidence="2 4" id="KW-0863">Zinc-finger</keyword>
<keyword evidence="7" id="KW-1185">Reference proteome</keyword>
<evidence type="ECO:0000256" key="1">
    <source>
        <dbReference type="ARBA" id="ARBA00022723"/>
    </source>
</evidence>
<keyword evidence="1" id="KW-0479">Metal-binding</keyword>
<evidence type="ECO:0000256" key="4">
    <source>
        <dbReference type="PROSITE-ProRule" id="PRU00325"/>
    </source>
</evidence>
<dbReference type="SMART" id="SM00575">
    <property type="entry name" value="ZnF_PMZ"/>
    <property type="match status" value="1"/>
</dbReference>